<protein>
    <recommendedName>
        <fullName evidence="20">Receptor-like serine/threonine-protein kinase</fullName>
        <ecNumber evidence="20">2.7.11.1</ecNumber>
    </recommendedName>
</protein>
<dbReference type="SUPFAM" id="SSF51110">
    <property type="entry name" value="alpha-D-mannose-specific plant lectins"/>
    <property type="match status" value="1"/>
</dbReference>
<evidence type="ECO:0000256" key="10">
    <source>
        <dbReference type="ARBA" id="ARBA00022741"/>
    </source>
</evidence>
<keyword evidence="7 21" id="KW-0812">Transmembrane</keyword>
<evidence type="ECO:0000259" key="23">
    <source>
        <dbReference type="PROSITE" id="PS50011"/>
    </source>
</evidence>
<evidence type="ECO:0000256" key="13">
    <source>
        <dbReference type="ARBA" id="ARBA00022989"/>
    </source>
</evidence>
<feature type="chain" id="PRO_5032267167" description="Receptor-like serine/threonine-protein kinase" evidence="22">
    <location>
        <begin position="19"/>
        <end position="865"/>
    </location>
</feature>
<evidence type="ECO:0000313" key="26">
    <source>
        <dbReference type="EMBL" id="CAD6236480.1"/>
    </source>
</evidence>
<evidence type="ECO:0000256" key="15">
    <source>
        <dbReference type="ARBA" id="ARBA00023157"/>
    </source>
</evidence>
<keyword evidence="27" id="KW-1185">Reference proteome</keyword>
<evidence type="ECO:0000256" key="22">
    <source>
        <dbReference type="SAM" id="SignalP"/>
    </source>
</evidence>
<dbReference type="InterPro" id="IPR024171">
    <property type="entry name" value="SRK-like_kinase"/>
</dbReference>
<dbReference type="Pfam" id="PF11883">
    <property type="entry name" value="DUF3403"/>
    <property type="match status" value="1"/>
</dbReference>
<keyword evidence="9" id="KW-0430">Lectin</keyword>
<evidence type="ECO:0000256" key="2">
    <source>
        <dbReference type="ARBA" id="ARBA00022475"/>
    </source>
</evidence>
<dbReference type="Pfam" id="PF00954">
    <property type="entry name" value="S_locus_glycop"/>
    <property type="match status" value="1"/>
</dbReference>
<evidence type="ECO:0000256" key="20">
    <source>
        <dbReference type="PIRNR" id="PIRNR000641"/>
    </source>
</evidence>
<dbReference type="Proteomes" id="UP000604825">
    <property type="component" value="Unassembled WGS sequence"/>
</dbReference>
<dbReference type="PIRSF" id="PIRSF000641">
    <property type="entry name" value="SRK"/>
    <property type="match status" value="1"/>
</dbReference>
<comment type="catalytic activity">
    <reaction evidence="18 20">
        <text>L-threonyl-[protein] + ATP = O-phospho-L-threonyl-[protein] + ADP + H(+)</text>
        <dbReference type="Rhea" id="RHEA:46608"/>
        <dbReference type="Rhea" id="RHEA-COMP:11060"/>
        <dbReference type="Rhea" id="RHEA-COMP:11605"/>
        <dbReference type="ChEBI" id="CHEBI:15378"/>
        <dbReference type="ChEBI" id="CHEBI:30013"/>
        <dbReference type="ChEBI" id="CHEBI:30616"/>
        <dbReference type="ChEBI" id="CHEBI:61977"/>
        <dbReference type="ChEBI" id="CHEBI:456216"/>
        <dbReference type="EC" id="2.7.11.1"/>
    </reaction>
</comment>
<evidence type="ECO:0000256" key="17">
    <source>
        <dbReference type="ARBA" id="ARBA00023180"/>
    </source>
</evidence>
<evidence type="ECO:0000259" key="25">
    <source>
        <dbReference type="PROSITE" id="PS50948"/>
    </source>
</evidence>
<dbReference type="InterPro" id="IPR036426">
    <property type="entry name" value="Bulb-type_lectin_dom_sf"/>
</dbReference>
<dbReference type="InterPro" id="IPR000858">
    <property type="entry name" value="S_locus_glycoprot_dom"/>
</dbReference>
<dbReference type="GO" id="GO:0005524">
    <property type="term" value="F:ATP binding"/>
    <property type="evidence" value="ECO:0007669"/>
    <property type="project" value="UniProtKB-KW"/>
</dbReference>
<evidence type="ECO:0000256" key="21">
    <source>
        <dbReference type="SAM" id="Phobius"/>
    </source>
</evidence>
<dbReference type="SMART" id="SM00108">
    <property type="entry name" value="B_lectin"/>
    <property type="match status" value="1"/>
</dbReference>
<evidence type="ECO:0000256" key="6">
    <source>
        <dbReference type="ARBA" id="ARBA00022679"/>
    </source>
</evidence>
<evidence type="ECO:0000256" key="16">
    <source>
        <dbReference type="ARBA" id="ARBA00023170"/>
    </source>
</evidence>
<evidence type="ECO:0000256" key="8">
    <source>
        <dbReference type="ARBA" id="ARBA00022729"/>
    </source>
</evidence>
<dbReference type="CDD" id="cd01098">
    <property type="entry name" value="PAN_AP_plant"/>
    <property type="match status" value="1"/>
</dbReference>
<dbReference type="SMART" id="SM00473">
    <property type="entry name" value="PAN_AP"/>
    <property type="match status" value="1"/>
</dbReference>
<feature type="domain" description="Apple" evidence="25">
    <location>
        <begin position="343"/>
        <end position="427"/>
    </location>
</feature>
<dbReference type="EMBL" id="CAJGYO010000006">
    <property type="protein sequence ID" value="CAD6236480.1"/>
    <property type="molecule type" value="Genomic_DNA"/>
</dbReference>
<dbReference type="EC" id="2.7.11.1" evidence="20"/>
<evidence type="ECO:0000256" key="9">
    <source>
        <dbReference type="ARBA" id="ARBA00022734"/>
    </source>
</evidence>
<dbReference type="FunFam" id="3.30.200.20:FF:000145">
    <property type="entry name" value="receptor-like serine/threonine-protein kinase SD1-8"/>
    <property type="match status" value="1"/>
</dbReference>
<evidence type="ECO:0000256" key="14">
    <source>
        <dbReference type="ARBA" id="ARBA00023136"/>
    </source>
</evidence>
<dbReference type="Gene3D" id="3.30.200.20">
    <property type="entry name" value="Phosphorylase Kinase, domain 1"/>
    <property type="match status" value="1"/>
</dbReference>
<dbReference type="Gene3D" id="1.10.510.10">
    <property type="entry name" value="Transferase(Phosphotransferase) domain 1"/>
    <property type="match status" value="1"/>
</dbReference>
<keyword evidence="4" id="KW-0245">EGF-like domain</keyword>
<sequence>MRARTLSLLLLLAAAASSFTPSTSTDTIYRNTSLIGNQTLVSAGGIYALGFFSPAGADGRTYLGIWYASIPGPTTVVWVANRRDPVVNSPAALQLSAGGRLVILDGNNDTVWSSAAPTVGNVTARAAAQLLDTGNLVLSADGSGSGPSVAWQSFDYPTDTLLPGMKLGVDTRASITRNITAWRSASNPSPGDVTFKLVIGGLPQFFLLRGSTRVYTSGPWNGDILTGVPYLKAQAFTFKVVYSPDETYYSYFIRDPSLLSRLVVDGTATQLKRFSLNNGAWNSFWYYPTDQCDYYAKCGPFGYCDTDRSPLCSCLPGFVPRSPDQWNQREWSGGCVRSTNLSCDGGGGDGFWVVNRMKLPQTTDATVYAGMTLDQCRQACLGNCSCGAYAAANNSDGVGVGCVIWTVDLLDMRQYPIVVQDVYIRLAQSDIDALEAAAAGNHQRSNKSKLIIIIVATISGVLFLLAAVGCCCFWMKKASRKGEGEDMSSLPPSTADFALPHRIRSQPSLSPVRDHKQLLDVSEETRYSDKDVDLPLFELEVILAATDNFGEHKRIGAGGFGPVYMGALEDGQQVAVKRLSQGSTQGVREFMNEVKLIAKLQHRNLVRLLGCCIENDERMLVYEYMHNQSLDTSIFDEGKRKLLRWQKRFDIILGIARGLQYLHEDSRFRIIHRDLKASNVLLDRNMVPKISDFGIARMFGGDQTTAYTLKVIGTYGYMSPEYAMDGVFSMKSDIYSFGVLVLEIIAGRRNRGFYEEELDLNLLRYAWMMWKEGRIVDLVDKVMDGSGVNYSEVLRCIQVALLCVEVQPRNRPLMSSVVMMLASENATVPEPNEPGVNIGNKNTSDTDSSHGLTANGVTITAIDAR</sequence>
<comment type="catalytic activity">
    <reaction evidence="19 20">
        <text>L-seryl-[protein] + ATP = O-phospho-L-seryl-[protein] + ADP + H(+)</text>
        <dbReference type="Rhea" id="RHEA:17989"/>
        <dbReference type="Rhea" id="RHEA-COMP:9863"/>
        <dbReference type="Rhea" id="RHEA-COMP:11604"/>
        <dbReference type="ChEBI" id="CHEBI:15378"/>
        <dbReference type="ChEBI" id="CHEBI:29999"/>
        <dbReference type="ChEBI" id="CHEBI:30616"/>
        <dbReference type="ChEBI" id="CHEBI:83421"/>
        <dbReference type="ChEBI" id="CHEBI:456216"/>
        <dbReference type="EC" id="2.7.11.1"/>
    </reaction>
</comment>
<dbReference type="InterPro" id="IPR011009">
    <property type="entry name" value="Kinase-like_dom_sf"/>
</dbReference>
<dbReference type="PANTHER" id="PTHR27002">
    <property type="entry name" value="RECEPTOR-LIKE SERINE/THREONINE-PROTEIN KINASE SD1-8"/>
    <property type="match status" value="1"/>
</dbReference>
<accession>A0A811P5U7</accession>
<dbReference type="GO" id="GO:0005886">
    <property type="term" value="C:plasma membrane"/>
    <property type="evidence" value="ECO:0007669"/>
    <property type="project" value="UniProtKB-SubCell"/>
</dbReference>
<dbReference type="Pfam" id="PF08276">
    <property type="entry name" value="PAN_2"/>
    <property type="match status" value="1"/>
</dbReference>
<comment type="caution">
    <text evidence="26">The sequence shown here is derived from an EMBL/GenBank/DDBJ whole genome shotgun (WGS) entry which is preliminary data.</text>
</comment>
<dbReference type="InterPro" id="IPR000719">
    <property type="entry name" value="Prot_kinase_dom"/>
</dbReference>
<evidence type="ECO:0000259" key="24">
    <source>
        <dbReference type="PROSITE" id="PS50927"/>
    </source>
</evidence>
<keyword evidence="8 22" id="KW-0732">Signal</keyword>
<dbReference type="CDD" id="cd00028">
    <property type="entry name" value="B_lectin"/>
    <property type="match status" value="1"/>
</dbReference>
<dbReference type="GO" id="GO:0051707">
    <property type="term" value="P:response to other organism"/>
    <property type="evidence" value="ECO:0007669"/>
    <property type="project" value="UniProtKB-ARBA"/>
</dbReference>
<dbReference type="OrthoDB" id="785331at2759"/>
<keyword evidence="10 20" id="KW-0547">Nucleotide-binding</keyword>
<dbReference type="PROSITE" id="PS50011">
    <property type="entry name" value="PROTEIN_KINASE_DOM"/>
    <property type="match status" value="1"/>
</dbReference>
<keyword evidence="17" id="KW-0325">Glycoprotein</keyword>
<dbReference type="Pfam" id="PF07714">
    <property type="entry name" value="PK_Tyr_Ser-Thr"/>
    <property type="match status" value="1"/>
</dbReference>
<proteinExistence type="inferred from homology"/>
<keyword evidence="15" id="KW-1015">Disulfide bond</keyword>
<evidence type="ECO:0000313" key="27">
    <source>
        <dbReference type="Proteomes" id="UP000604825"/>
    </source>
</evidence>
<dbReference type="FunFam" id="2.90.10.10:FF:000009">
    <property type="entry name" value="Receptor-like serine/threonine-protein kinase SD1-8"/>
    <property type="match status" value="1"/>
</dbReference>
<comment type="subcellular location">
    <subcellularLocation>
        <location evidence="1">Cell membrane</location>
        <topology evidence="1">Single-pass type I membrane protein</topology>
    </subcellularLocation>
</comment>
<dbReference type="PANTHER" id="PTHR27002:SF716">
    <property type="entry name" value="RECEPTOR-LIKE SERINE_THREONINE-PROTEIN KINASE"/>
    <property type="match status" value="1"/>
</dbReference>
<evidence type="ECO:0000256" key="11">
    <source>
        <dbReference type="ARBA" id="ARBA00022777"/>
    </source>
</evidence>
<keyword evidence="3 20" id="KW-0723">Serine/threonine-protein kinase</keyword>
<dbReference type="CDD" id="cd14066">
    <property type="entry name" value="STKc_IRAK"/>
    <property type="match status" value="1"/>
</dbReference>
<dbReference type="Gene3D" id="2.90.10.10">
    <property type="entry name" value="Bulb-type lectin domain"/>
    <property type="match status" value="1"/>
</dbReference>
<keyword evidence="12 20" id="KW-0067">ATP-binding</keyword>
<dbReference type="PROSITE" id="PS50927">
    <property type="entry name" value="BULB_LECTIN"/>
    <property type="match status" value="1"/>
</dbReference>
<dbReference type="PROSITE" id="PS00108">
    <property type="entry name" value="PROTEIN_KINASE_ST"/>
    <property type="match status" value="1"/>
</dbReference>
<evidence type="ECO:0000256" key="12">
    <source>
        <dbReference type="ARBA" id="ARBA00022840"/>
    </source>
</evidence>
<feature type="signal peptide" evidence="22">
    <location>
        <begin position="1"/>
        <end position="18"/>
    </location>
</feature>
<evidence type="ECO:0000256" key="7">
    <source>
        <dbReference type="ARBA" id="ARBA00022692"/>
    </source>
</evidence>
<dbReference type="InterPro" id="IPR003609">
    <property type="entry name" value="Pan_app"/>
</dbReference>
<dbReference type="Pfam" id="PF01453">
    <property type="entry name" value="B_lectin"/>
    <property type="match status" value="1"/>
</dbReference>
<keyword evidence="11 20" id="KW-0418">Kinase</keyword>
<evidence type="ECO:0000256" key="4">
    <source>
        <dbReference type="ARBA" id="ARBA00022536"/>
    </source>
</evidence>
<gene>
    <name evidence="26" type="ORF">NCGR_LOCUS24346</name>
</gene>
<keyword evidence="5" id="KW-0597">Phosphoprotein</keyword>
<evidence type="ECO:0000256" key="5">
    <source>
        <dbReference type="ARBA" id="ARBA00022553"/>
    </source>
</evidence>
<dbReference type="GO" id="GO:0048544">
    <property type="term" value="P:recognition of pollen"/>
    <property type="evidence" value="ECO:0007669"/>
    <property type="project" value="InterPro"/>
</dbReference>
<dbReference type="SUPFAM" id="SSF56112">
    <property type="entry name" value="Protein kinase-like (PK-like)"/>
    <property type="match status" value="1"/>
</dbReference>
<dbReference type="InterPro" id="IPR021820">
    <property type="entry name" value="S-locus_recpt_kinase_C"/>
</dbReference>
<feature type="transmembrane region" description="Helical" evidence="21">
    <location>
        <begin position="450"/>
        <end position="475"/>
    </location>
</feature>
<evidence type="ECO:0000256" key="3">
    <source>
        <dbReference type="ARBA" id="ARBA00022527"/>
    </source>
</evidence>
<dbReference type="SMART" id="SM00220">
    <property type="entry name" value="S_TKc"/>
    <property type="match status" value="1"/>
</dbReference>
<dbReference type="GO" id="GO:0030246">
    <property type="term" value="F:carbohydrate binding"/>
    <property type="evidence" value="ECO:0007669"/>
    <property type="project" value="UniProtKB-KW"/>
</dbReference>
<keyword evidence="13 21" id="KW-1133">Transmembrane helix</keyword>
<dbReference type="InterPro" id="IPR001480">
    <property type="entry name" value="Bulb-type_lectin_dom"/>
</dbReference>
<name>A0A811P5U7_9POAL</name>
<evidence type="ECO:0000256" key="18">
    <source>
        <dbReference type="ARBA" id="ARBA00047899"/>
    </source>
</evidence>
<feature type="domain" description="Protein kinase" evidence="23">
    <location>
        <begin position="549"/>
        <end position="828"/>
    </location>
</feature>
<dbReference type="PROSITE" id="PS50948">
    <property type="entry name" value="PAN"/>
    <property type="match status" value="1"/>
</dbReference>
<dbReference type="InterPro" id="IPR001245">
    <property type="entry name" value="Ser-Thr/Tyr_kinase_cat_dom"/>
</dbReference>
<evidence type="ECO:0000256" key="1">
    <source>
        <dbReference type="ARBA" id="ARBA00004251"/>
    </source>
</evidence>
<dbReference type="FunFam" id="1.10.510.10:FF:000060">
    <property type="entry name" value="G-type lectin S-receptor-like serine/threonine-protein kinase"/>
    <property type="match status" value="1"/>
</dbReference>
<dbReference type="AlphaFoldDB" id="A0A811P5U7"/>
<feature type="domain" description="Bulb-type lectin" evidence="24">
    <location>
        <begin position="25"/>
        <end position="151"/>
    </location>
</feature>
<keyword evidence="16" id="KW-0675">Receptor</keyword>
<keyword evidence="2" id="KW-1003">Cell membrane</keyword>
<comment type="similarity">
    <text evidence="20">Belongs to the protein kinase superfamily. Ser/Thr protein kinase family.</text>
</comment>
<dbReference type="InterPro" id="IPR008271">
    <property type="entry name" value="Ser/Thr_kinase_AS"/>
</dbReference>
<evidence type="ECO:0000256" key="19">
    <source>
        <dbReference type="ARBA" id="ARBA00048679"/>
    </source>
</evidence>
<keyword evidence="14 21" id="KW-0472">Membrane</keyword>
<reference evidence="26" key="1">
    <citation type="submission" date="2020-10" db="EMBL/GenBank/DDBJ databases">
        <authorList>
            <person name="Han B."/>
            <person name="Lu T."/>
            <person name="Zhao Q."/>
            <person name="Huang X."/>
            <person name="Zhao Y."/>
        </authorList>
    </citation>
    <scope>NUCLEOTIDE SEQUENCE</scope>
</reference>
<organism evidence="26 27">
    <name type="scientific">Miscanthus lutarioriparius</name>
    <dbReference type="NCBI Taxonomy" id="422564"/>
    <lineage>
        <taxon>Eukaryota</taxon>
        <taxon>Viridiplantae</taxon>
        <taxon>Streptophyta</taxon>
        <taxon>Embryophyta</taxon>
        <taxon>Tracheophyta</taxon>
        <taxon>Spermatophyta</taxon>
        <taxon>Magnoliopsida</taxon>
        <taxon>Liliopsida</taxon>
        <taxon>Poales</taxon>
        <taxon>Poaceae</taxon>
        <taxon>PACMAD clade</taxon>
        <taxon>Panicoideae</taxon>
        <taxon>Andropogonodae</taxon>
        <taxon>Andropogoneae</taxon>
        <taxon>Saccharinae</taxon>
        <taxon>Miscanthus</taxon>
    </lineage>
</organism>
<dbReference type="GO" id="GO:0004674">
    <property type="term" value="F:protein serine/threonine kinase activity"/>
    <property type="evidence" value="ECO:0007669"/>
    <property type="project" value="UniProtKB-KW"/>
</dbReference>
<keyword evidence="6 20" id="KW-0808">Transferase</keyword>